<reference evidence="1" key="1">
    <citation type="submission" date="2020-05" db="EMBL/GenBank/DDBJ databases">
        <authorList>
            <person name="Rincon C."/>
            <person name="Sanders R I."/>
            <person name="Robbins C."/>
            <person name="Chaturvedi A."/>
        </authorList>
    </citation>
    <scope>NUCLEOTIDE SEQUENCE</scope>
    <source>
        <strain evidence="1">CHB12</strain>
    </source>
</reference>
<accession>A0A916E3T6</accession>
<evidence type="ECO:0000313" key="1">
    <source>
        <dbReference type="EMBL" id="CAB5356872.1"/>
    </source>
</evidence>
<dbReference type="VEuPathDB" id="FungiDB:RhiirFUN_010092"/>
<sequence length="95" mass="11281">MIIEFTSLNLYLTQISFINFLEYITQEYEFDIDNIQRSSIQNTNSATQSLIVPVNSSRKRNFEELKNETNENQKNRKYTKVDNLNDELLNIIELI</sequence>
<proteinExistence type="predicted"/>
<dbReference type="AlphaFoldDB" id="A0A916E3T6"/>
<dbReference type="EMBL" id="CAGKOT010000010">
    <property type="protein sequence ID" value="CAB5356872.1"/>
    <property type="molecule type" value="Genomic_DNA"/>
</dbReference>
<protein>
    <submittedName>
        <fullName evidence="1">Uncharacterized protein</fullName>
    </submittedName>
</protein>
<dbReference type="OrthoDB" id="2339419at2759"/>
<dbReference type="Proteomes" id="UP000684084">
    <property type="component" value="Unassembled WGS sequence"/>
</dbReference>
<organism evidence="1 2">
    <name type="scientific">Rhizophagus irregularis</name>
    <dbReference type="NCBI Taxonomy" id="588596"/>
    <lineage>
        <taxon>Eukaryota</taxon>
        <taxon>Fungi</taxon>
        <taxon>Fungi incertae sedis</taxon>
        <taxon>Mucoromycota</taxon>
        <taxon>Glomeromycotina</taxon>
        <taxon>Glomeromycetes</taxon>
        <taxon>Glomerales</taxon>
        <taxon>Glomeraceae</taxon>
        <taxon>Rhizophagus</taxon>
    </lineage>
</organism>
<comment type="caution">
    <text evidence="1">The sequence shown here is derived from an EMBL/GenBank/DDBJ whole genome shotgun (WGS) entry which is preliminary data.</text>
</comment>
<evidence type="ECO:0000313" key="2">
    <source>
        <dbReference type="Proteomes" id="UP000684084"/>
    </source>
</evidence>
<gene>
    <name evidence="1" type="ORF">CHRIB12_LOCUS6596</name>
</gene>
<name>A0A916E3T6_9GLOM</name>